<protein>
    <submittedName>
        <fullName evidence="1">Uncharacterized protein</fullName>
    </submittedName>
</protein>
<sequence>MSSRQGHIEHQYTSAELKASMSSNGGASTYEVDNKTLSRRRYFREKQREYRRKIYADGATIKAQCVYLQSILVGLQTARPLSVTPREASDGPLSWHSIAKVFKSEAHRVLTDRQSLVTQTQELESLMKAMQRFVMLNIPPPMPRSNAWQNATLAANPTARNLGKEWLTQQMYHNMREPLALLPAVSCDDDFFDIDVQTSNDGDPFTRTERAQFTWPGMVQMFRHMIESTMQAVVEETANKRLFHTTTSNGIFVNSLQGHFSEANRFVMVIREVEEDEAYVCDLQYKQQHYMSWTEMLQVSPTHILLRIVNHASHLFRANDGFVSVDELAALKGIDVMGVDDDLKDAYVRRELIQRGCADFVRWRNRVMDTMHQCATDLLFPSYYR</sequence>
<dbReference type="EMBL" id="QUTG01000773">
    <property type="protein sequence ID" value="RHZ01357.1"/>
    <property type="molecule type" value="Genomic_DNA"/>
</dbReference>
<gene>
    <name evidence="1" type="ORF">DYB35_012528</name>
</gene>
<dbReference type="AlphaFoldDB" id="A0A3R7BT96"/>
<reference evidence="1 2" key="1">
    <citation type="submission" date="2018-08" db="EMBL/GenBank/DDBJ databases">
        <title>Aphanomyces genome sequencing and annotation.</title>
        <authorList>
            <person name="Minardi D."/>
            <person name="Oidtmann B."/>
            <person name="Van Der Giezen M."/>
            <person name="Studholme D.J."/>
        </authorList>
    </citation>
    <scope>NUCLEOTIDE SEQUENCE [LARGE SCALE GENOMIC DNA]</scope>
    <source>
        <strain evidence="1 2">Sv</strain>
    </source>
</reference>
<accession>A0A3R7BT96</accession>
<evidence type="ECO:0000313" key="1">
    <source>
        <dbReference type="EMBL" id="RHZ01357.1"/>
    </source>
</evidence>
<organism evidence="1 2">
    <name type="scientific">Aphanomyces astaci</name>
    <name type="common">Crayfish plague agent</name>
    <dbReference type="NCBI Taxonomy" id="112090"/>
    <lineage>
        <taxon>Eukaryota</taxon>
        <taxon>Sar</taxon>
        <taxon>Stramenopiles</taxon>
        <taxon>Oomycota</taxon>
        <taxon>Saprolegniomycetes</taxon>
        <taxon>Saprolegniales</taxon>
        <taxon>Verrucalvaceae</taxon>
        <taxon>Aphanomyces</taxon>
    </lineage>
</organism>
<dbReference type="VEuPathDB" id="FungiDB:H257_02069"/>
<name>A0A3R7BT96_APHAT</name>
<evidence type="ECO:0000313" key="2">
    <source>
        <dbReference type="Proteomes" id="UP000285712"/>
    </source>
</evidence>
<proteinExistence type="predicted"/>
<dbReference type="Proteomes" id="UP000285712">
    <property type="component" value="Unassembled WGS sequence"/>
</dbReference>
<comment type="caution">
    <text evidence="1">The sequence shown here is derived from an EMBL/GenBank/DDBJ whole genome shotgun (WGS) entry which is preliminary data.</text>
</comment>